<reference evidence="1 2" key="1">
    <citation type="submission" date="2021-06" db="EMBL/GenBank/DDBJ databases">
        <title>Caerostris darwini draft genome.</title>
        <authorList>
            <person name="Kono N."/>
            <person name="Arakawa K."/>
        </authorList>
    </citation>
    <scope>NUCLEOTIDE SEQUENCE [LARGE SCALE GENOMIC DNA]</scope>
</reference>
<dbReference type="AlphaFoldDB" id="A0AAV4VZY8"/>
<sequence length="112" mass="12384">MIHDSTTPAASALLYSCAHQRTGNVRLPACKDSMSSEKKTSHSSASTECVAWLLAEPPAHEGCFFYLYWLATARDLFGTRVVLVEYVIAEWKLIHTGSGFLVFSEISPEEKS</sequence>
<organism evidence="1 2">
    <name type="scientific">Caerostris darwini</name>
    <dbReference type="NCBI Taxonomy" id="1538125"/>
    <lineage>
        <taxon>Eukaryota</taxon>
        <taxon>Metazoa</taxon>
        <taxon>Ecdysozoa</taxon>
        <taxon>Arthropoda</taxon>
        <taxon>Chelicerata</taxon>
        <taxon>Arachnida</taxon>
        <taxon>Araneae</taxon>
        <taxon>Araneomorphae</taxon>
        <taxon>Entelegynae</taxon>
        <taxon>Araneoidea</taxon>
        <taxon>Araneidae</taxon>
        <taxon>Caerostris</taxon>
    </lineage>
</organism>
<gene>
    <name evidence="1" type="ORF">CDAR_175221</name>
</gene>
<evidence type="ECO:0000313" key="2">
    <source>
        <dbReference type="Proteomes" id="UP001054837"/>
    </source>
</evidence>
<accession>A0AAV4VZY8</accession>
<evidence type="ECO:0000313" key="1">
    <source>
        <dbReference type="EMBL" id="GIY75568.1"/>
    </source>
</evidence>
<protein>
    <submittedName>
        <fullName evidence="1">Uncharacterized protein</fullName>
    </submittedName>
</protein>
<dbReference type="EMBL" id="BPLQ01013878">
    <property type="protein sequence ID" value="GIY75568.1"/>
    <property type="molecule type" value="Genomic_DNA"/>
</dbReference>
<comment type="caution">
    <text evidence="1">The sequence shown here is derived from an EMBL/GenBank/DDBJ whole genome shotgun (WGS) entry which is preliminary data.</text>
</comment>
<name>A0AAV4VZY8_9ARAC</name>
<keyword evidence="2" id="KW-1185">Reference proteome</keyword>
<dbReference type="Proteomes" id="UP001054837">
    <property type="component" value="Unassembled WGS sequence"/>
</dbReference>
<proteinExistence type="predicted"/>